<keyword evidence="9" id="KW-1185">Reference proteome</keyword>
<evidence type="ECO:0000313" key="6">
    <source>
        <dbReference type="EMBL" id="AYV49495.1"/>
    </source>
</evidence>
<dbReference type="EMBL" id="CP026100">
    <property type="protein sequence ID" value="AYV49495.1"/>
    <property type="molecule type" value="Genomic_DNA"/>
</dbReference>
<feature type="domain" description="Bacterial virulence protein VirB8" evidence="5">
    <location>
        <begin position="21"/>
        <end position="224"/>
    </location>
</feature>
<reference evidence="6 9" key="2">
    <citation type="submission" date="2018-01" db="EMBL/GenBank/DDBJ databases">
        <title>Complete genome sequence of Caulobacter flavus RHGG3.</title>
        <authorList>
            <person name="Yang E."/>
        </authorList>
    </citation>
    <scope>NUCLEOTIDE SEQUENCE [LARGE SCALE GENOMIC DNA]</scope>
    <source>
        <strain evidence="6 9">RHGG3</strain>
    </source>
</reference>
<dbReference type="CDD" id="cd16425">
    <property type="entry name" value="TrbF"/>
    <property type="match status" value="1"/>
</dbReference>
<organism evidence="7 8">
    <name type="scientific">Caulobacter flavus</name>
    <dbReference type="NCBI Taxonomy" id="1679497"/>
    <lineage>
        <taxon>Bacteria</taxon>
        <taxon>Pseudomonadati</taxon>
        <taxon>Pseudomonadota</taxon>
        <taxon>Alphaproteobacteria</taxon>
        <taxon>Caulobacterales</taxon>
        <taxon>Caulobacteraceae</taxon>
        <taxon>Caulobacter</taxon>
    </lineage>
</organism>
<name>A0A2N5CQG9_9CAUL</name>
<reference evidence="7 8" key="1">
    <citation type="submission" date="2017-12" db="EMBL/GenBank/DDBJ databases">
        <title>The genome sequence of Caulobacter flavus CGMCC1 15093.</title>
        <authorList>
            <person name="Gao J."/>
            <person name="Mao X."/>
            <person name="Sun J."/>
        </authorList>
    </citation>
    <scope>NUCLEOTIDE SEQUENCE [LARGE SCALE GENOMIC DNA]</scope>
    <source>
        <strain evidence="7 8">CGMCC1 15093</strain>
    </source>
</reference>
<dbReference type="NCBIfam" id="NF010446">
    <property type="entry name" value="PRK13872.1"/>
    <property type="match status" value="1"/>
</dbReference>
<keyword evidence="3" id="KW-1133">Transmembrane helix</keyword>
<evidence type="ECO:0000256" key="3">
    <source>
        <dbReference type="ARBA" id="ARBA00022989"/>
    </source>
</evidence>
<evidence type="ECO:0000256" key="2">
    <source>
        <dbReference type="ARBA" id="ARBA00022692"/>
    </source>
</evidence>
<dbReference type="InterPro" id="IPR032710">
    <property type="entry name" value="NTF2-like_dom_sf"/>
</dbReference>
<sequence>MFNRPGVRYGQTPELDTPYRRARQAWDDRIGAVAVSGRRAWRLALVQGLSIIALSGALVWQGVRGQVVPWVVEVDRFGEARVVAPASVDYRPTDPMIAARLGRFVEEVRSVSADPIVVRQNWLRAYDFTSPKGARVLSAYAQGADPFLRVGKEQVSIEVVTVLRASPSSFRLAWIERRYQDGALIGTERWSAIITLVERPTRRVDELKKNPLGVFVDAIDWSKEMG</sequence>
<keyword evidence="4" id="KW-0472">Membrane</keyword>
<evidence type="ECO:0000259" key="5">
    <source>
        <dbReference type="Pfam" id="PF04335"/>
    </source>
</evidence>
<dbReference type="RefSeq" id="WP_101714424.1">
    <property type="nucleotide sequence ID" value="NZ_CP026100.1"/>
</dbReference>
<dbReference type="SUPFAM" id="SSF54427">
    <property type="entry name" value="NTF2-like"/>
    <property type="match status" value="1"/>
</dbReference>
<dbReference type="Proteomes" id="UP000281192">
    <property type="component" value="Chromosome"/>
</dbReference>
<evidence type="ECO:0000313" key="8">
    <source>
        <dbReference type="Proteomes" id="UP000234483"/>
    </source>
</evidence>
<evidence type="ECO:0000313" key="9">
    <source>
        <dbReference type="Proteomes" id="UP000281192"/>
    </source>
</evidence>
<proteinExistence type="predicted"/>
<dbReference type="EMBL" id="PJRQ01000039">
    <property type="protein sequence ID" value="PLR10038.1"/>
    <property type="molecule type" value="Genomic_DNA"/>
</dbReference>
<dbReference type="GO" id="GO:0016020">
    <property type="term" value="C:membrane"/>
    <property type="evidence" value="ECO:0007669"/>
    <property type="project" value="UniProtKB-SubCell"/>
</dbReference>
<accession>A0A2N5CQG9</accession>
<dbReference type="OrthoDB" id="597581at2"/>
<evidence type="ECO:0000313" key="7">
    <source>
        <dbReference type="EMBL" id="PLR10038.1"/>
    </source>
</evidence>
<dbReference type="Proteomes" id="UP000234483">
    <property type="component" value="Unassembled WGS sequence"/>
</dbReference>
<comment type="subcellular location">
    <subcellularLocation>
        <location evidence="1">Membrane</location>
        <topology evidence="1">Single-pass membrane protein</topology>
    </subcellularLocation>
</comment>
<keyword evidence="2" id="KW-0812">Transmembrane</keyword>
<gene>
    <name evidence="6" type="ORF">C1707_08210</name>
    <name evidence="7" type="ORF">CFHF_17875</name>
</gene>
<evidence type="ECO:0000256" key="4">
    <source>
        <dbReference type="ARBA" id="ARBA00023136"/>
    </source>
</evidence>
<dbReference type="KEGG" id="cfh:C1707_08210"/>
<dbReference type="AlphaFoldDB" id="A0A2N5CQG9"/>
<evidence type="ECO:0000256" key="1">
    <source>
        <dbReference type="ARBA" id="ARBA00004167"/>
    </source>
</evidence>
<dbReference type="Pfam" id="PF04335">
    <property type="entry name" value="VirB8"/>
    <property type="match status" value="1"/>
</dbReference>
<dbReference type="InterPro" id="IPR035658">
    <property type="entry name" value="TrbF"/>
</dbReference>
<protein>
    <submittedName>
        <fullName evidence="7">Conjugal transfer protein TrbF</fullName>
    </submittedName>
</protein>
<dbReference type="InterPro" id="IPR007430">
    <property type="entry name" value="VirB8"/>
</dbReference>